<accession>A0A3R9MIF3</accession>
<reference evidence="2 3" key="1">
    <citation type="submission" date="2018-12" db="EMBL/GenBank/DDBJ databases">
        <authorList>
            <person name="Feng G."/>
            <person name="Zhu H."/>
        </authorList>
    </citation>
    <scope>NUCLEOTIDE SEQUENCE [LARGE SCALE GENOMIC DNA]</scope>
    <source>
        <strain evidence="2 3">LMG 26000</strain>
    </source>
</reference>
<dbReference type="Proteomes" id="UP000270291">
    <property type="component" value="Unassembled WGS sequence"/>
</dbReference>
<dbReference type="EMBL" id="RWIU01000004">
    <property type="protein sequence ID" value="RSK42989.1"/>
    <property type="molecule type" value="Genomic_DNA"/>
</dbReference>
<feature type="transmembrane region" description="Helical" evidence="1">
    <location>
        <begin position="43"/>
        <end position="60"/>
    </location>
</feature>
<keyword evidence="1" id="KW-0812">Transmembrane</keyword>
<protein>
    <submittedName>
        <fullName evidence="2">Uncharacterized protein</fullName>
    </submittedName>
</protein>
<evidence type="ECO:0000313" key="2">
    <source>
        <dbReference type="EMBL" id="RSK42989.1"/>
    </source>
</evidence>
<keyword evidence="1" id="KW-0472">Membrane</keyword>
<name>A0A3R9MIF3_9BACT</name>
<evidence type="ECO:0000313" key="3">
    <source>
        <dbReference type="Proteomes" id="UP000270291"/>
    </source>
</evidence>
<keyword evidence="1" id="KW-1133">Transmembrane helix</keyword>
<dbReference type="AlphaFoldDB" id="A0A3R9MIF3"/>
<dbReference type="RefSeq" id="WP_125439031.1">
    <property type="nucleotide sequence ID" value="NZ_RWIU01000004.1"/>
</dbReference>
<gene>
    <name evidence="2" type="ORF">EI293_14465</name>
</gene>
<evidence type="ECO:0000256" key="1">
    <source>
        <dbReference type="SAM" id="Phobius"/>
    </source>
</evidence>
<comment type="caution">
    <text evidence="2">The sequence shown here is derived from an EMBL/GenBank/DDBJ whole genome shotgun (WGS) entry which is preliminary data.</text>
</comment>
<organism evidence="2 3">
    <name type="scientific">Hymenobacter perfusus</name>
    <dbReference type="NCBI Taxonomy" id="1236770"/>
    <lineage>
        <taxon>Bacteria</taxon>
        <taxon>Pseudomonadati</taxon>
        <taxon>Bacteroidota</taxon>
        <taxon>Cytophagia</taxon>
        <taxon>Cytophagales</taxon>
        <taxon>Hymenobacteraceae</taxon>
        <taxon>Hymenobacter</taxon>
    </lineage>
</organism>
<dbReference type="OrthoDB" id="883899at2"/>
<keyword evidence="3" id="KW-1185">Reference proteome</keyword>
<proteinExistence type="predicted"/>
<sequence length="133" mass="14257">MLALKRLVTILVMVFLLLALLVLLLPSVKSSFAGMAGSPESLYFGLLVAAVVLLGLQLITENLDSTLLRRDVAAREGKINELKARLYDHQLEQRPDRPLGAPRTGTTTLPEGYVATASAPIIPPTDAANQPLA</sequence>